<dbReference type="InterPro" id="IPR019193">
    <property type="entry name" value="UBQ-conj_enz_E2-bd_prot"/>
</dbReference>
<dbReference type="GO" id="GO:0005829">
    <property type="term" value="C:cytosol"/>
    <property type="evidence" value="ECO:0007669"/>
    <property type="project" value="TreeGrafter"/>
</dbReference>
<dbReference type="PANTHER" id="PTHR31531">
    <property type="entry name" value="E3 UBIQUITIN-PROTEIN LIGASE E3D FAMILY MEMBER"/>
    <property type="match status" value="1"/>
</dbReference>
<dbReference type="PANTHER" id="PTHR31531:SF2">
    <property type="entry name" value="E3 UBIQUITIN-PROTEIN LIGASE E3D"/>
    <property type="match status" value="1"/>
</dbReference>
<gene>
    <name evidence="1" type="ORF">DLAC_05012</name>
</gene>
<dbReference type="Pfam" id="PF09814">
    <property type="entry name" value="HECT_2"/>
    <property type="match status" value="1"/>
</dbReference>
<dbReference type="AlphaFoldDB" id="A0A151ZIC4"/>
<dbReference type="GO" id="GO:0051865">
    <property type="term" value="P:protein autoubiquitination"/>
    <property type="evidence" value="ECO:0007669"/>
    <property type="project" value="TreeGrafter"/>
</dbReference>
<comment type="caution">
    <text evidence="1">The sequence shown here is derived from an EMBL/GenBank/DDBJ whole genome shotgun (WGS) entry which is preliminary data.</text>
</comment>
<evidence type="ECO:0008006" key="3">
    <source>
        <dbReference type="Google" id="ProtNLM"/>
    </source>
</evidence>
<sequence>MSHANENYNNKKIIFYLEKLKNIKTLLVIVNIQNLIENKKNVRYDVRANSNSIHIKIFNLQQEIHKLDIPLPLHCRINQNTLHCQQDVNSTDSYSLEIKATLLIDLSDPLQSSSATLLDDVIDDHHLTALDNTDTLKQHLNTTDSGDNSVYCRQCLNRLLKDSVNKDKKYIIKLLPSSNWVEMMDVWLCGCTGVTSFNGFPTGDINALVDYYFIGDRFVLVHNDNVNTEDLVIGSKSKEKVLVGPDYLNQEWNIVQCKMCYSTVGLNQVQENLSYNYRLFKHAITTTLSPPQSFKNYSLSNVSNLYDLYTLETYISTQILLASRSSITFKFSLTCLHSKQVFAIISLIHWETLFYSNYYSNDSSVNTNTDEFKPILKVLYHQIQDDKNDRDIVREWESNYQIKHLYLPPEDCKVVIDLLNSSNNIFPNHRKHLEQSKINFKIGILRLKI</sequence>
<dbReference type="GO" id="GO:0030332">
    <property type="term" value="F:cyclin binding"/>
    <property type="evidence" value="ECO:0007669"/>
    <property type="project" value="TreeGrafter"/>
</dbReference>
<dbReference type="GO" id="GO:0061630">
    <property type="term" value="F:ubiquitin protein ligase activity"/>
    <property type="evidence" value="ECO:0007669"/>
    <property type="project" value="TreeGrafter"/>
</dbReference>
<dbReference type="GO" id="GO:0006513">
    <property type="term" value="P:protein monoubiquitination"/>
    <property type="evidence" value="ECO:0007669"/>
    <property type="project" value="TreeGrafter"/>
</dbReference>
<dbReference type="GO" id="GO:0000209">
    <property type="term" value="P:protein polyubiquitination"/>
    <property type="evidence" value="ECO:0007669"/>
    <property type="project" value="TreeGrafter"/>
</dbReference>
<evidence type="ECO:0000313" key="1">
    <source>
        <dbReference type="EMBL" id="KYQ93630.1"/>
    </source>
</evidence>
<dbReference type="GO" id="GO:0031624">
    <property type="term" value="F:ubiquitin conjugating enzyme binding"/>
    <property type="evidence" value="ECO:0007669"/>
    <property type="project" value="TreeGrafter"/>
</dbReference>
<organism evidence="1 2">
    <name type="scientific">Tieghemostelium lacteum</name>
    <name type="common">Slime mold</name>
    <name type="synonym">Dictyostelium lacteum</name>
    <dbReference type="NCBI Taxonomy" id="361077"/>
    <lineage>
        <taxon>Eukaryota</taxon>
        <taxon>Amoebozoa</taxon>
        <taxon>Evosea</taxon>
        <taxon>Eumycetozoa</taxon>
        <taxon>Dictyostelia</taxon>
        <taxon>Dictyosteliales</taxon>
        <taxon>Raperosteliaceae</taxon>
        <taxon>Tieghemostelium</taxon>
    </lineage>
</organism>
<dbReference type="STRING" id="361077.A0A151ZIC4"/>
<dbReference type="GO" id="GO:0043161">
    <property type="term" value="P:proteasome-mediated ubiquitin-dependent protein catabolic process"/>
    <property type="evidence" value="ECO:0007669"/>
    <property type="project" value="TreeGrafter"/>
</dbReference>
<accession>A0A151ZIC4</accession>
<dbReference type="Proteomes" id="UP000076078">
    <property type="component" value="Unassembled WGS sequence"/>
</dbReference>
<dbReference type="OMA" id="SHANENY"/>
<evidence type="ECO:0000313" key="2">
    <source>
        <dbReference type="Proteomes" id="UP000076078"/>
    </source>
</evidence>
<dbReference type="OrthoDB" id="20616at2759"/>
<dbReference type="InParanoid" id="A0A151ZIC4"/>
<proteinExistence type="predicted"/>
<dbReference type="EMBL" id="LODT01000025">
    <property type="protein sequence ID" value="KYQ93630.1"/>
    <property type="molecule type" value="Genomic_DNA"/>
</dbReference>
<dbReference type="GO" id="GO:0005634">
    <property type="term" value="C:nucleus"/>
    <property type="evidence" value="ECO:0007669"/>
    <property type="project" value="TreeGrafter"/>
</dbReference>
<protein>
    <recommendedName>
        <fullName evidence="3">Ubiquitin-conjugating enzyme E2C-binding protein</fullName>
    </recommendedName>
</protein>
<dbReference type="GO" id="GO:0000151">
    <property type="term" value="C:ubiquitin ligase complex"/>
    <property type="evidence" value="ECO:0007669"/>
    <property type="project" value="TreeGrafter"/>
</dbReference>
<name>A0A151ZIC4_TIELA</name>
<reference evidence="1 2" key="1">
    <citation type="submission" date="2015-12" db="EMBL/GenBank/DDBJ databases">
        <title>Dictyostelia acquired genes for synthesis and detection of signals that induce cell-type specialization by lateral gene transfer from prokaryotes.</title>
        <authorList>
            <person name="Gloeckner G."/>
            <person name="Schaap P."/>
        </authorList>
    </citation>
    <scope>NUCLEOTIDE SEQUENCE [LARGE SCALE GENOMIC DNA]</scope>
    <source>
        <strain evidence="1 2">TK</strain>
    </source>
</reference>
<keyword evidence="2" id="KW-1185">Reference proteome</keyword>